<keyword evidence="2" id="KW-1185">Reference proteome</keyword>
<dbReference type="Pfam" id="PF14054">
    <property type="entry name" value="DUF4249"/>
    <property type="match status" value="1"/>
</dbReference>
<evidence type="ECO:0000313" key="1">
    <source>
        <dbReference type="EMBL" id="WQD37885.1"/>
    </source>
</evidence>
<sequence>MKHNTLHKTTRGSVMHMSCLVVLIIISSCEKVIDLELPGAEKLYVIEAVLSDAGCRVNLSRTLDLSDSNHYDIVSGANITIAEDGRTPVRLTQVNGGYYRAGILGRPGRSYTLRVEVNGSVFTATSYMPQKVEADSFYIAERVFFGKKRKVAALEFKDPPGLGNVYRFIQYINTKKDNNIYITNDHLIDGRSTVYEMLVFEDEKEPLRAGDRLSVDLLAITPFMYNYWYSLDQGALGQTQVASPTNPVNPFPKGAVGYFSTHTLSSRSTVVR</sequence>
<accession>A0ABZ0W791</accession>
<name>A0ABZ0W791_9BACT</name>
<evidence type="ECO:0000313" key="2">
    <source>
        <dbReference type="Proteomes" id="UP001325680"/>
    </source>
</evidence>
<dbReference type="InterPro" id="IPR025345">
    <property type="entry name" value="DUF4249"/>
</dbReference>
<dbReference type="PROSITE" id="PS51257">
    <property type="entry name" value="PROKAR_LIPOPROTEIN"/>
    <property type="match status" value="1"/>
</dbReference>
<dbReference type="RefSeq" id="WP_245957697.1">
    <property type="nucleotide sequence ID" value="NZ_CP139960.1"/>
</dbReference>
<proteinExistence type="predicted"/>
<reference evidence="1 2" key="1">
    <citation type="submission" date="2023-12" db="EMBL/GenBank/DDBJ databases">
        <title>Genome sequencing and assembly of bacterial species from a model synthetic community.</title>
        <authorList>
            <person name="Hogle S.L."/>
        </authorList>
    </citation>
    <scope>NUCLEOTIDE SEQUENCE [LARGE SCALE GENOMIC DNA]</scope>
    <source>
        <strain evidence="1 2">HAMBI_3031</strain>
    </source>
</reference>
<dbReference type="Proteomes" id="UP001325680">
    <property type="component" value="Chromosome"/>
</dbReference>
<dbReference type="EMBL" id="CP139960">
    <property type="protein sequence ID" value="WQD37885.1"/>
    <property type="molecule type" value="Genomic_DNA"/>
</dbReference>
<protein>
    <submittedName>
        <fullName evidence="1">DUF4249 family protein</fullName>
    </submittedName>
</protein>
<gene>
    <name evidence="1" type="ORF">U0035_19655</name>
</gene>
<organism evidence="1 2">
    <name type="scientific">Niabella yanshanensis</name>
    <dbReference type="NCBI Taxonomy" id="577386"/>
    <lineage>
        <taxon>Bacteria</taxon>
        <taxon>Pseudomonadati</taxon>
        <taxon>Bacteroidota</taxon>
        <taxon>Chitinophagia</taxon>
        <taxon>Chitinophagales</taxon>
        <taxon>Chitinophagaceae</taxon>
        <taxon>Niabella</taxon>
    </lineage>
</organism>